<feature type="compositionally biased region" description="Polar residues" evidence="1">
    <location>
        <begin position="125"/>
        <end position="158"/>
    </location>
</feature>
<feature type="region of interest" description="Disordered" evidence="1">
    <location>
        <begin position="1"/>
        <end position="49"/>
    </location>
</feature>
<accession>A0A7R8UB59</accession>
<evidence type="ECO:0000256" key="1">
    <source>
        <dbReference type="SAM" id="MobiDB-lite"/>
    </source>
</evidence>
<evidence type="ECO:0000313" key="3">
    <source>
        <dbReference type="Proteomes" id="UP000594454"/>
    </source>
</evidence>
<name>A0A7R8UB59_HERIL</name>
<reference evidence="2 3" key="1">
    <citation type="submission" date="2020-11" db="EMBL/GenBank/DDBJ databases">
        <authorList>
            <person name="Wallbank WR R."/>
            <person name="Pardo Diaz C."/>
            <person name="Kozak K."/>
            <person name="Martin S."/>
            <person name="Jiggins C."/>
            <person name="Moest M."/>
            <person name="Warren A I."/>
            <person name="Generalovic N T."/>
            <person name="Byers J.R.P. K."/>
            <person name="Montejo-Kovacevich G."/>
            <person name="Yen C E."/>
        </authorList>
    </citation>
    <scope>NUCLEOTIDE SEQUENCE [LARGE SCALE GENOMIC DNA]</scope>
</reference>
<feature type="compositionally biased region" description="Basic and acidic residues" evidence="1">
    <location>
        <begin position="212"/>
        <end position="229"/>
    </location>
</feature>
<feature type="compositionally biased region" description="Basic and acidic residues" evidence="1">
    <location>
        <begin position="299"/>
        <end position="316"/>
    </location>
</feature>
<organism evidence="2 3">
    <name type="scientific">Hermetia illucens</name>
    <name type="common">Black soldier fly</name>
    <dbReference type="NCBI Taxonomy" id="343691"/>
    <lineage>
        <taxon>Eukaryota</taxon>
        <taxon>Metazoa</taxon>
        <taxon>Ecdysozoa</taxon>
        <taxon>Arthropoda</taxon>
        <taxon>Hexapoda</taxon>
        <taxon>Insecta</taxon>
        <taxon>Pterygota</taxon>
        <taxon>Neoptera</taxon>
        <taxon>Endopterygota</taxon>
        <taxon>Diptera</taxon>
        <taxon>Brachycera</taxon>
        <taxon>Stratiomyomorpha</taxon>
        <taxon>Stratiomyidae</taxon>
        <taxon>Hermetiinae</taxon>
        <taxon>Hermetia</taxon>
    </lineage>
</organism>
<sequence>MMEIKQSPPNGVELNDLKKDPINGLKRQSDSELGSNDILQLSDSENEDGDISTAIVKTKSPPQFLSEVDLMNTLEKVNGEAELDSTALLDRELNAQSLGPENKESNDIDIFADELFKQIDENKSNGHSNEPAVSSNSNNVNKEGVSNSDNGNNGAECTNEQKDDVFQISSVSDQPLVAEVATPIEKSTVEASVTKESEPDISSEPQTVPESNRLEDKEVSRNNDEKAVDNSETDNTCSEKIEEEPVSKMDVDETIELDDDEDEDNNEKTSEVKVESGKTALEDALHSNNEMGKGDNNLEEDRIKESNDQRIIEESKNQQTIEDSDDQLELLSATSNPIGDSMGNDKIPSNISSNEHKDLDPLLSEINDAIGDEATEKDKTKGESLK</sequence>
<protein>
    <submittedName>
        <fullName evidence="2">Uncharacterized protein</fullName>
    </submittedName>
</protein>
<feature type="compositionally biased region" description="Basic and acidic residues" evidence="1">
    <location>
        <begin position="237"/>
        <end position="251"/>
    </location>
</feature>
<gene>
    <name evidence="2" type="ORF">HERILL_LOCUS824</name>
</gene>
<feature type="compositionally biased region" description="Basic and acidic residues" evidence="1">
    <location>
        <begin position="374"/>
        <end position="386"/>
    </location>
</feature>
<keyword evidence="3" id="KW-1185">Reference proteome</keyword>
<feature type="compositionally biased region" description="Polar residues" evidence="1">
    <location>
        <begin position="31"/>
        <end position="43"/>
    </location>
</feature>
<feature type="region of interest" description="Disordered" evidence="1">
    <location>
        <begin position="119"/>
        <end position="386"/>
    </location>
</feature>
<dbReference type="AlphaFoldDB" id="A0A7R8UB59"/>
<feature type="compositionally biased region" description="Acidic residues" evidence="1">
    <location>
        <begin position="252"/>
        <end position="265"/>
    </location>
</feature>
<dbReference type="InParanoid" id="A0A7R8UB59"/>
<feature type="compositionally biased region" description="Basic and acidic residues" evidence="1">
    <location>
        <begin position="266"/>
        <end position="285"/>
    </location>
</feature>
<dbReference type="Proteomes" id="UP000594454">
    <property type="component" value="Chromosome 1"/>
</dbReference>
<dbReference type="EMBL" id="LR899009">
    <property type="protein sequence ID" value="CAD7077480.1"/>
    <property type="molecule type" value="Genomic_DNA"/>
</dbReference>
<evidence type="ECO:0000313" key="2">
    <source>
        <dbReference type="EMBL" id="CAD7077480.1"/>
    </source>
</evidence>
<proteinExistence type="predicted"/>